<sequence>MIQFKIGLCQLSVTPEKAINVDNARRSIQFASKRGAALVVLPIFLLLQALRTVNSYSWKEMWNCPYSTDYFERFAEKFDEKDSTASSLKMLSEVACEERITIVGGSIPEWSSGGKLYNTCFVFGPNGDLLAKHRKMHLFDINAPGDISFNESDTFSAGSSPTIVDTHVGRIGIGICHDIRFPELAMLYRARGAHLICYPGAFNMSTGEALWELEQRARH</sequence>
<dbReference type="AlphaFoldDB" id="A0A022PZV5"/>
<dbReference type="Pfam" id="PF00795">
    <property type="entry name" value="CN_hydrolase"/>
    <property type="match status" value="1"/>
</dbReference>
<gene>
    <name evidence="2" type="ORF">MIMGU_mgv1a019804mg</name>
</gene>
<dbReference type="GO" id="GO:0006541">
    <property type="term" value="P:glutamine metabolic process"/>
    <property type="evidence" value="ECO:0000318"/>
    <property type="project" value="GO_Central"/>
</dbReference>
<dbReference type="STRING" id="4155.A0A022PZV5"/>
<protein>
    <recommendedName>
        <fullName evidence="1">CN hydrolase domain-containing protein</fullName>
    </recommendedName>
</protein>
<dbReference type="InterPro" id="IPR036526">
    <property type="entry name" value="C-N_Hydrolase_sf"/>
</dbReference>
<proteinExistence type="predicted"/>
<dbReference type="eggNOG" id="KOG0806">
    <property type="taxonomic scope" value="Eukaryota"/>
</dbReference>
<dbReference type="SUPFAM" id="SSF56317">
    <property type="entry name" value="Carbon-nitrogen hydrolase"/>
    <property type="match status" value="1"/>
</dbReference>
<keyword evidence="3" id="KW-1185">Reference proteome</keyword>
<accession>A0A022PZV5</accession>
<organism evidence="2 3">
    <name type="scientific">Erythranthe guttata</name>
    <name type="common">Yellow monkey flower</name>
    <name type="synonym">Mimulus guttatus</name>
    <dbReference type="NCBI Taxonomy" id="4155"/>
    <lineage>
        <taxon>Eukaryota</taxon>
        <taxon>Viridiplantae</taxon>
        <taxon>Streptophyta</taxon>
        <taxon>Embryophyta</taxon>
        <taxon>Tracheophyta</taxon>
        <taxon>Spermatophyta</taxon>
        <taxon>Magnoliopsida</taxon>
        <taxon>eudicotyledons</taxon>
        <taxon>Gunneridae</taxon>
        <taxon>Pentapetalae</taxon>
        <taxon>asterids</taxon>
        <taxon>lamiids</taxon>
        <taxon>Lamiales</taxon>
        <taxon>Phrymaceae</taxon>
        <taxon>Erythranthe</taxon>
    </lineage>
</organism>
<dbReference type="PANTHER" id="PTHR23088:SF53">
    <property type="entry name" value="OS06G0206000 PROTEIN"/>
    <property type="match status" value="1"/>
</dbReference>
<dbReference type="GO" id="GO:0006107">
    <property type="term" value="P:oxaloacetate metabolic process"/>
    <property type="evidence" value="ECO:0000318"/>
    <property type="project" value="GO_Central"/>
</dbReference>
<dbReference type="Gene3D" id="3.60.110.10">
    <property type="entry name" value="Carbon-nitrogen hydrolase"/>
    <property type="match status" value="1"/>
</dbReference>
<evidence type="ECO:0000313" key="2">
    <source>
        <dbReference type="EMBL" id="EYU21336.1"/>
    </source>
</evidence>
<dbReference type="PANTHER" id="PTHR23088">
    <property type="entry name" value="NITRILASE-RELATED"/>
    <property type="match status" value="1"/>
</dbReference>
<evidence type="ECO:0000313" key="3">
    <source>
        <dbReference type="Proteomes" id="UP000030748"/>
    </source>
</evidence>
<dbReference type="Proteomes" id="UP000030748">
    <property type="component" value="Unassembled WGS sequence"/>
</dbReference>
<dbReference type="InterPro" id="IPR003010">
    <property type="entry name" value="C-N_Hydrolase"/>
</dbReference>
<feature type="non-terminal residue" evidence="2">
    <location>
        <position position="219"/>
    </location>
</feature>
<dbReference type="GO" id="GO:0006528">
    <property type="term" value="P:asparagine metabolic process"/>
    <property type="evidence" value="ECO:0000318"/>
    <property type="project" value="GO_Central"/>
</dbReference>
<reference evidence="2 3" key="1">
    <citation type="journal article" date="2013" name="Proc. Natl. Acad. Sci. U.S.A.">
        <title>Fine-scale variation in meiotic recombination in Mimulus inferred from population shotgun sequencing.</title>
        <authorList>
            <person name="Hellsten U."/>
            <person name="Wright K.M."/>
            <person name="Jenkins J."/>
            <person name="Shu S."/>
            <person name="Yuan Y."/>
            <person name="Wessler S.R."/>
            <person name="Schmutz J."/>
            <person name="Willis J.H."/>
            <person name="Rokhsar D.S."/>
        </authorList>
    </citation>
    <scope>NUCLEOTIDE SEQUENCE [LARGE SCALE GENOMIC DNA]</scope>
    <source>
        <strain evidence="3">cv. DUN x IM62</strain>
    </source>
</reference>
<evidence type="ECO:0000259" key="1">
    <source>
        <dbReference type="PROSITE" id="PS50263"/>
    </source>
</evidence>
<name>A0A022PZV5_ERYGU</name>
<dbReference type="PROSITE" id="PS50263">
    <property type="entry name" value="CN_HYDROLASE"/>
    <property type="match status" value="1"/>
</dbReference>
<dbReference type="EMBL" id="KI632223">
    <property type="protein sequence ID" value="EYU21336.1"/>
    <property type="molecule type" value="Genomic_DNA"/>
</dbReference>
<feature type="domain" description="CN hydrolase" evidence="1">
    <location>
        <begin position="4"/>
        <end position="219"/>
    </location>
</feature>
<dbReference type="GO" id="GO:0050152">
    <property type="term" value="F:omega-amidase activity"/>
    <property type="evidence" value="ECO:0000318"/>
    <property type="project" value="GO_Central"/>
</dbReference>